<keyword evidence="3" id="KW-1185">Reference proteome</keyword>
<organism evidence="2 3">
    <name type="scientific">Stylosanthes scabra</name>
    <dbReference type="NCBI Taxonomy" id="79078"/>
    <lineage>
        <taxon>Eukaryota</taxon>
        <taxon>Viridiplantae</taxon>
        <taxon>Streptophyta</taxon>
        <taxon>Embryophyta</taxon>
        <taxon>Tracheophyta</taxon>
        <taxon>Spermatophyta</taxon>
        <taxon>Magnoliopsida</taxon>
        <taxon>eudicotyledons</taxon>
        <taxon>Gunneridae</taxon>
        <taxon>Pentapetalae</taxon>
        <taxon>rosids</taxon>
        <taxon>fabids</taxon>
        <taxon>Fabales</taxon>
        <taxon>Fabaceae</taxon>
        <taxon>Papilionoideae</taxon>
        <taxon>50 kb inversion clade</taxon>
        <taxon>dalbergioids sensu lato</taxon>
        <taxon>Dalbergieae</taxon>
        <taxon>Pterocarpus clade</taxon>
        <taxon>Stylosanthes</taxon>
    </lineage>
</organism>
<evidence type="ECO:0000256" key="1">
    <source>
        <dbReference type="SAM" id="Phobius"/>
    </source>
</evidence>
<name>A0ABU6TN37_9FABA</name>
<keyword evidence="1" id="KW-1133">Transmembrane helix</keyword>
<feature type="transmembrane region" description="Helical" evidence="1">
    <location>
        <begin position="64"/>
        <end position="82"/>
    </location>
</feature>
<keyword evidence="1" id="KW-0812">Transmembrane</keyword>
<evidence type="ECO:0000313" key="3">
    <source>
        <dbReference type="Proteomes" id="UP001341840"/>
    </source>
</evidence>
<keyword evidence="1" id="KW-0472">Membrane</keyword>
<proteinExistence type="predicted"/>
<protein>
    <submittedName>
        <fullName evidence="2">Uncharacterized protein</fullName>
    </submittedName>
</protein>
<accession>A0ABU6TN37</accession>
<feature type="non-terminal residue" evidence="2">
    <location>
        <position position="83"/>
    </location>
</feature>
<evidence type="ECO:0000313" key="2">
    <source>
        <dbReference type="EMBL" id="MED6149363.1"/>
    </source>
</evidence>
<reference evidence="2 3" key="1">
    <citation type="journal article" date="2023" name="Plants (Basel)">
        <title>Bridging the Gap: Combining Genomics and Transcriptomics Approaches to Understand Stylosanthes scabra, an Orphan Legume from the Brazilian Caatinga.</title>
        <authorList>
            <person name="Ferreira-Neto J.R.C."/>
            <person name="da Silva M.D."/>
            <person name="Binneck E."/>
            <person name="de Melo N.F."/>
            <person name="da Silva R.H."/>
            <person name="de Melo A.L.T.M."/>
            <person name="Pandolfi V."/>
            <person name="Bustamante F.O."/>
            <person name="Brasileiro-Vidal A.C."/>
            <person name="Benko-Iseppon A.M."/>
        </authorList>
    </citation>
    <scope>NUCLEOTIDE SEQUENCE [LARGE SCALE GENOMIC DNA]</scope>
    <source>
        <tissue evidence="2">Leaves</tissue>
    </source>
</reference>
<sequence>MICMQIGQSLVELWHHRFQGRKNLAARDDTNSSGRGIGDVWLGLLEFDNDWDQRPSKKIWPFSHHRFFFFFLASLWWYLWWWR</sequence>
<gene>
    <name evidence="2" type="ORF">PIB30_061630</name>
</gene>
<dbReference type="EMBL" id="JASCZI010091182">
    <property type="protein sequence ID" value="MED6149363.1"/>
    <property type="molecule type" value="Genomic_DNA"/>
</dbReference>
<dbReference type="Proteomes" id="UP001341840">
    <property type="component" value="Unassembled WGS sequence"/>
</dbReference>
<comment type="caution">
    <text evidence="2">The sequence shown here is derived from an EMBL/GenBank/DDBJ whole genome shotgun (WGS) entry which is preliminary data.</text>
</comment>